<dbReference type="Proteomes" id="UP000460626">
    <property type="component" value="Unassembled WGS sequence"/>
</dbReference>
<gene>
    <name evidence="1" type="ORF">GRI62_06150</name>
</gene>
<keyword evidence="2" id="KW-1185">Reference proteome</keyword>
<dbReference type="OrthoDB" id="7857113at2"/>
<evidence type="ECO:0000313" key="1">
    <source>
        <dbReference type="EMBL" id="MXO93188.1"/>
    </source>
</evidence>
<organism evidence="1 2">
    <name type="scientific">Aurantiacibacter arachoides</name>
    <dbReference type="NCBI Taxonomy" id="1850444"/>
    <lineage>
        <taxon>Bacteria</taxon>
        <taxon>Pseudomonadati</taxon>
        <taxon>Pseudomonadota</taxon>
        <taxon>Alphaproteobacteria</taxon>
        <taxon>Sphingomonadales</taxon>
        <taxon>Erythrobacteraceae</taxon>
        <taxon>Aurantiacibacter</taxon>
    </lineage>
</organism>
<reference evidence="1 2" key="1">
    <citation type="submission" date="2019-12" db="EMBL/GenBank/DDBJ databases">
        <title>Genomic-based taxomic classification of the family Erythrobacteraceae.</title>
        <authorList>
            <person name="Xu L."/>
        </authorList>
    </citation>
    <scope>NUCLEOTIDE SEQUENCE [LARGE SCALE GENOMIC DNA]</scope>
    <source>
        <strain evidence="1 2">RC4-10-4</strain>
    </source>
</reference>
<name>A0A844ZZP2_9SPHN</name>
<comment type="caution">
    <text evidence="1">The sequence shown here is derived from an EMBL/GenBank/DDBJ whole genome shotgun (WGS) entry which is preliminary data.</text>
</comment>
<dbReference type="AlphaFoldDB" id="A0A844ZZP2"/>
<protein>
    <submittedName>
        <fullName evidence="1">Iron-sulfur cluster assembly scaffold protein</fullName>
    </submittedName>
</protein>
<dbReference type="RefSeq" id="WP_131452490.1">
    <property type="nucleotide sequence ID" value="NZ_BMJK01000001.1"/>
</dbReference>
<sequence>MSTDKLYTPQLLAAAVELANYPPIPEAALHGEARSPFCGSTIALDLLLDDDGRITRTGMQVRACAVGQAAAAVFARHVTGRGAADLLAAHDAIASWLAGEGEAPDWPDMALIAPARAFPGRHGAIVLPWKAAIAALSTVPASR</sequence>
<evidence type="ECO:0000313" key="2">
    <source>
        <dbReference type="Proteomes" id="UP000460626"/>
    </source>
</evidence>
<dbReference type="Gene3D" id="3.90.1010.10">
    <property type="match status" value="1"/>
</dbReference>
<accession>A0A844ZZP2</accession>
<proteinExistence type="predicted"/>
<dbReference type="SUPFAM" id="SSF82649">
    <property type="entry name" value="SufE/NifU"/>
    <property type="match status" value="1"/>
</dbReference>
<dbReference type="EMBL" id="WTYH01000001">
    <property type="protein sequence ID" value="MXO93188.1"/>
    <property type="molecule type" value="Genomic_DNA"/>
</dbReference>